<feature type="domain" description="Alanine racemase C-terminal" evidence="7">
    <location>
        <begin position="245"/>
        <end position="370"/>
    </location>
</feature>
<dbReference type="HAMAP" id="MF_01201">
    <property type="entry name" value="Ala_racemase"/>
    <property type="match status" value="1"/>
</dbReference>
<dbReference type="InterPro" id="IPR000821">
    <property type="entry name" value="Ala_racemase"/>
</dbReference>
<feature type="binding site" evidence="4 6">
    <location>
        <position position="135"/>
    </location>
    <ligand>
        <name>substrate</name>
    </ligand>
</feature>
<dbReference type="Pfam" id="PF01168">
    <property type="entry name" value="Ala_racemase_N"/>
    <property type="match status" value="1"/>
</dbReference>
<dbReference type="SUPFAM" id="SSF51419">
    <property type="entry name" value="PLP-binding barrel"/>
    <property type="match status" value="1"/>
</dbReference>
<dbReference type="EMBL" id="AFVZ01000001">
    <property type="protein sequence ID" value="EHN58462.1"/>
    <property type="molecule type" value="Genomic_DNA"/>
</dbReference>
<evidence type="ECO:0000256" key="5">
    <source>
        <dbReference type="PIRSR" id="PIRSR600821-50"/>
    </source>
</evidence>
<evidence type="ECO:0000256" key="2">
    <source>
        <dbReference type="ARBA" id="ARBA00022898"/>
    </source>
</evidence>
<dbReference type="InterPro" id="IPR029066">
    <property type="entry name" value="PLP-binding_barrel"/>
</dbReference>
<sequence>MVEAIHRPTRLEFSKSALAYNVQYVKKVSGAKLLWLAVKSNAYGHGLLLVSKLAKQAGIDGLAVAEIDEGIAIRKAGLNDFILILGPTDVADAPLAAKYGFLTTVPSLDWLKQADKLLGDQCLAANLAVDTGMNRIGVRDRQALQDEIDYLKAHEDHFKYQGIYTHFASSDNADDRYFQKQKQRWYDMTKGLPMPEFVHVMNSGAAMYHADELPGCNNIARVGTVVYGVEPSEGELGPIDKLKAVFQLKSALNFVKKIPAGEGISYGSKFVTDKDSWIGTIPIGYGDGWLAEYQDFSLLIDGQRCRQIGQVAMDQMMVLLPKEYPIGTEVTLIGKDGSEENTLYDLHKHSGVPPWKITVAFSDRLKRIVVD</sequence>
<dbReference type="GO" id="GO:0005829">
    <property type="term" value="C:cytosol"/>
    <property type="evidence" value="ECO:0007669"/>
    <property type="project" value="TreeGrafter"/>
</dbReference>
<dbReference type="PANTHER" id="PTHR30511:SF0">
    <property type="entry name" value="ALANINE RACEMASE, CATABOLIC-RELATED"/>
    <property type="match status" value="1"/>
</dbReference>
<evidence type="ECO:0000259" key="7">
    <source>
        <dbReference type="SMART" id="SM01005"/>
    </source>
</evidence>
<feature type="active site" description="Proton acceptor; specific for L-alanine" evidence="4">
    <location>
        <position position="266"/>
    </location>
</feature>
<comment type="caution">
    <text evidence="8">The sequence shown here is derived from an EMBL/GenBank/DDBJ whole genome shotgun (WGS) entry which is preliminary data.</text>
</comment>
<evidence type="ECO:0000256" key="6">
    <source>
        <dbReference type="PIRSR" id="PIRSR600821-52"/>
    </source>
</evidence>
<organism evidence="8 9">
    <name type="scientific">Oenococcus kitaharae DSM 17330</name>
    <dbReference type="NCBI Taxonomy" id="1045004"/>
    <lineage>
        <taxon>Bacteria</taxon>
        <taxon>Bacillati</taxon>
        <taxon>Bacillota</taxon>
        <taxon>Bacilli</taxon>
        <taxon>Lactobacillales</taxon>
        <taxon>Lactobacillaceae</taxon>
        <taxon>Oenococcus</taxon>
    </lineage>
</organism>
<dbReference type="STRING" id="336988.NT96_04885"/>
<dbReference type="SMART" id="SM01005">
    <property type="entry name" value="Ala_racemase_C"/>
    <property type="match status" value="1"/>
</dbReference>
<dbReference type="GO" id="GO:0030632">
    <property type="term" value="P:D-alanine biosynthetic process"/>
    <property type="evidence" value="ECO:0007669"/>
    <property type="project" value="UniProtKB-UniRule"/>
</dbReference>
<dbReference type="InterPro" id="IPR020622">
    <property type="entry name" value="Ala_racemase_pyridoxalP-BS"/>
</dbReference>
<keyword evidence="9" id="KW-1185">Reference proteome</keyword>
<keyword evidence="3 4" id="KW-0413">Isomerase</keyword>
<dbReference type="RefSeq" id="WP_007744745.1">
    <property type="nucleotide sequence ID" value="NZ_CM001398.1"/>
</dbReference>
<dbReference type="PRINTS" id="PR00992">
    <property type="entry name" value="ALARACEMASE"/>
</dbReference>
<dbReference type="InterPro" id="IPR001608">
    <property type="entry name" value="Ala_racemase_N"/>
</dbReference>
<dbReference type="FunFam" id="3.20.20.10:FF:000002">
    <property type="entry name" value="Alanine racemase"/>
    <property type="match status" value="1"/>
</dbReference>
<dbReference type="Proteomes" id="UP000004959">
    <property type="component" value="Chromosome"/>
</dbReference>
<dbReference type="GO" id="GO:0009252">
    <property type="term" value="P:peptidoglycan biosynthetic process"/>
    <property type="evidence" value="ECO:0007669"/>
    <property type="project" value="TreeGrafter"/>
</dbReference>
<dbReference type="SUPFAM" id="SSF50621">
    <property type="entry name" value="Alanine racemase C-terminal domain-like"/>
    <property type="match status" value="1"/>
</dbReference>
<comment type="similarity">
    <text evidence="4">Belongs to the alanine racemase family.</text>
</comment>
<comment type="pathway">
    <text evidence="4">Amino-acid biosynthesis; D-alanine biosynthesis; D-alanine from L-alanine: step 1/1.</text>
</comment>
<proteinExistence type="inferred from homology"/>
<dbReference type="PATRIC" id="fig|1045004.4.peg.339"/>
<dbReference type="InterPro" id="IPR009006">
    <property type="entry name" value="Ala_racemase/Decarboxylase_C"/>
</dbReference>
<keyword evidence="2 4" id="KW-0663">Pyridoxal phosphate</keyword>
<dbReference type="UniPathway" id="UPA00042">
    <property type="reaction ID" value="UER00497"/>
</dbReference>
<dbReference type="InterPro" id="IPR011079">
    <property type="entry name" value="Ala_racemase_C"/>
</dbReference>
<dbReference type="EC" id="5.1.1.1" evidence="4"/>
<accession>G9WJ13</accession>
<dbReference type="OrthoDB" id="9813814at2"/>
<dbReference type="CDD" id="cd00430">
    <property type="entry name" value="PLPDE_III_AR"/>
    <property type="match status" value="1"/>
</dbReference>
<evidence type="ECO:0000256" key="1">
    <source>
        <dbReference type="ARBA" id="ARBA00001933"/>
    </source>
</evidence>
<dbReference type="PANTHER" id="PTHR30511">
    <property type="entry name" value="ALANINE RACEMASE"/>
    <property type="match status" value="1"/>
</dbReference>
<dbReference type="GO" id="GO:0008784">
    <property type="term" value="F:alanine racemase activity"/>
    <property type="evidence" value="ECO:0007669"/>
    <property type="project" value="UniProtKB-UniRule"/>
</dbReference>
<dbReference type="NCBIfam" id="TIGR00492">
    <property type="entry name" value="alr"/>
    <property type="match status" value="1"/>
</dbReference>
<feature type="binding site" evidence="4 6">
    <location>
        <position position="313"/>
    </location>
    <ligand>
        <name>substrate</name>
    </ligand>
</feature>
<reference evidence="8 9" key="1">
    <citation type="journal article" date="2012" name="PLoS ONE">
        <title>Functional divergence in the genus oenococcus as predicted by genome sequencing of the newly-described species, Oenococcus kitaharae.</title>
        <authorList>
            <person name="Borneman A.R."/>
            <person name="McCarthy J.M."/>
            <person name="Chambers P.J."/>
            <person name="Bartowsky E.J."/>
        </authorList>
    </citation>
    <scope>NUCLEOTIDE SEQUENCE [LARGE SCALE GENOMIC DNA]</scope>
    <source>
        <strain evidence="9">DSM17330</strain>
    </source>
</reference>
<gene>
    <name evidence="8" type="ORF">OKIT_0340</name>
</gene>
<feature type="active site" description="Proton acceptor; specific for D-alanine" evidence="4">
    <location>
        <position position="39"/>
    </location>
</feature>
<dbReference type="PROSITE" id="PS00395">
    <property type="entry name" value="ALANINE_RACEMASE"/>
    <property type="match status" value="1"/>
</dbReference>
<evidence type="ECO:0000256" key="3">
    <source>
        <dbReference type="ARBA" id="ARBA00023235"/>
    </source>
</evidence>
<protein>
    <recommendedName>
        <fullName evidence="4">Alanine racemase</fullName>
        <ecNumber evidence="4">5.1.1.1</ecNumber>
    </recommendedName>
</protein>
<evidence type="ECO:0000313" key="9">
    <source>
        <dbReference type="Proteomes" id="UP000004959"/>
    </source>
</evidence>
<dbReference type="HOGENOM" id="CLU_028393_2_1_9"/>
<evidence type="ECO:0000313" key="8">
    <source>
        <dbReference type="EMBL" id="EHN58462.1"/>
    </source>
</evidence>
<dbReference type="eggNOG" id="COG0787">
    <property type="taxonomic scope" value="Bacteria"/>
</dbReference>
<dbReference type="Gene3D" id="2.40.37.10">
    <property type="entry name" value="Lyase, Ornithine Decarboxylase, Chain A, domain 1"/>
    <property type="match status" value="1"/>
</dbReference>
<comment type="catalytic activity">
    <reaction evidence="4">
        <text>L-alanine = D-alanine</text>
        <dbReference type="Rhea" id="RHEA:20249"/>
        <dbReference type="ChEBI" id="CHEBI:57416"/>
        <dbReference type="ChEBI" id="CHEBI:57972"/>
        <dbReference type="EC" id="5.1.1.1"/>
    </reaction>
</comment>
<comment type="function">
    <text evidence="4">Catalyzes the interconversion of L-alanine and D-alanine. May also act on other amino acids.</text>
</comment>
<dbReference type="Pfam" id="PF00842">
    <property type="entry name" value="Ala_racemase_C"/>
    <property type="match status" value="1"/>
</dbReference>
<feature type="modified residue" description="N6-(pyridoxal phosphate)lysine" evidence="4 5">
    <location>
        <position position="39"/>
    </location>
</feature>
<comment type="cofactor">
    <cofactor evidence="1 4 5">
        <name>pyridoxal 5'-phosphate</name>
        <dbReference type="ChEBI" id="CHEBI:597326"/>
    </cofactor>
</comment>
<dbReference type="AlphaFoldDB" id="G9WJ13"/>
<dbReference type="GO" id="GO:0030170">
    <property type="term" value="F:pyridoxal phosphate binding"/>
    <property type="evidence" value="ECO:0007669"/>
    <property type="project" value="UniProtKB-UniRule"/>
</dbReference>
<dbReference type="Gene3D" id="3.20.20.10">
    <property type="entry name" value="Alanine racemase"/>
    <property type="match status" value="1"/>
</dbReference>
<evidence type="ECO:0000256" key="4">
    <source>
        <dbReference type="HAMAP-Rule" id="MF_01201"/>
    </source>
</evidence>
<name>G9WJ13_9LACO</name>